<organism evidence="1">
    <name type="scientific">Sipha flava</name>
    <name type="common">yellow sugarcane aphid</name>
    <dbReference type="NCBI Taxonomy" id="143950"/>
    <lineage>
        <taxon>Eukaryota</taxon>
        <taxon>Metazoa</taxon>
        <taxon>Ecdysozoa</taxon>
        <taxon>Arthropoda</taxon>
        <taxon>Hexapoda</taxon>
        <taxon>Insecta</taxon>
        <taxon>Pterygota</taxon>
        <taxon>Neoptera</taxon>
        <taxon>Paraneoptera</taxon>
        <taxon>Hemiptera</taxon>
        <taxon>Sternorrhyncha</taxon>
        <taxon>Aphidomorpha</taxon>
        <taxon>Aphidoidea</taxon>
        <taxon>Aphididae</taxon>
        <taxon>Sipha</taxon>
    </lineage>
</organism>
<sequence length="109" mass="12546">MILLLIPLVTIIPSKQMIIQLKILNIHLQIQKKTIVSITSRKRAFSEISSVEKAIDKLSKISSENKVTDNEFDYFAKSVAVQLINMPRKTTKSYERKTYVSIYTTNINE</sequence>
<gene>
    <name evidence="1" type="ORF">g.153057</name>
</gene>
<name>A0A2S2QDC5_9HEMI</name>
<evidence type="ECO:0000313" key="1">
    <source>
        <dbReference type="EMBL" id="MBY75737.1"/>
    </source>
</evidence>
<accession>A0A2S2QDC5</accession>
<proteinExistence type="predicted"/>
<reference evidence="1" key="1">
    <citation type="submission" date="2018-04" db="EMBL/GenBank/DDBJ databases">
        <title>Transcriptome assembly of Sipha flava.</title>
        <authorList>
            <person name="Scully E.D."/>
            <person name="Geib S.M."/>
            <person name="Palmer N.A."/>
            <person name="Koch K."/>
            <person name="Bradshaw J."/>
            <person name="Heng-Moss T."/>
            <person name="Sarath G."/>
        </authorList>
    </citation>
    <scope>NUCLEOTIDE SEQUENCE</scope>
</reference>
<dbReference type="EMBL" id="GGMS01006534">
    <property type="protein sequence ID" value="MBY75737.1"/>
    <property type="molecule type" value="Transcribed_RNA"/>
</dbReference>
<dbReference type="AlphaFoldDB" id="A0A2S2QDC5"/>
<protein>
    <submittedName>
        <fullName evidence="1">Uncharacterized protein</fullName>
    </submittedName>
</protein>